<proteinExistence type="predicted"/>
<accession>A0ABW0ZWF7</accession>
<reference evidence="2" key="1">
    <citation type="journal article" date="2019" name="Int. J. Syst. Evol. Microbiol.">
        <title>The Global Catalogue of Microorganisms (GCM) 10K type strain sequencing project: providing services to taxonomists for standard genome sequencing and annotation.</title>
        <authorList>
            <consortium name="The Broad Institute Genomics Platform"/>
            <consortium name="The Broad Institute Genome Sequencing Center for Infectious Disease"/>
            <person name="Wu L."/>
            <person name="Ma J."/>
        </authorList>
    </citation>
    <scope>NUCLEOTIDE SEQUENCE [LARGE SCALE GENOMIC DNA]</scope>
    <source>
        <strain evidence="2">KCTC 42087</strain>
    </source>
</reference>
<sequence>MTTNIAVPELRRYAPDALRMVGVPLGQADETADMLVWTEAVTGGALRFVQTNRARLNWSPRPRPRVIAETPEEAVVDARGGSLLEFGIRIFDFACAEAAAAGSRQVRVRNVYGAVFLPYLVARAAERDVRVEVRGPDSGELTLRATTGGAGEGLDTPAYRNAVDHGIDIDERDFDTVTQLFESLRVPTSERSRSHAG</sequence>
<dbReference type="Proteomes" id="UP001596074">
    <property type="component" value="Unassembled WGS sequence"/>
</dbReference>
<dbReference type="EMBL" id="JBHSON010000010">
    <property type="protein sequence ID" value="MFC5745748.1"/>
    <property type="molecule type" value="Genomic_DNA"/>
</dbReference>
<evidence type="ECO:0000313" key="2">
    <source>
        <dbReference type="Proteomes" id="UP001596074"/>
    </source>
</evidence>
<dbReference type="SUPFAM" id="SSF89733">
    <property type="entry name" value="L-sulfolactate dehydrogenase-like"/>
    <property type="match status" value="1"/>
</dbReference>
<dbReference type="RefSeq" id="WP_378281373.1">
    <property type="nucleotide sequence ID" value="NZ_JBHSON010000010.1"/>
</dbReference>
<dbReference type="InterPro" id="IPR036111">
    <property type="entry name" value="Mal/L-sulfo/L-lacto_DH-like_sf"/>
</dbReference>
<gene>
    <name evidence="1" type="ORF">ACFPZN_09035</name>
</gene>
<protein>
    <submittedName>
        <fullName evidence="1">Uncharacterized protein</fullName>
    </submittedName>
</protein>
<evidence type="ECO:0000313" key="1">
    <source>
        <dbReference type="EMBL" id="MFC5745748.1"/>
    </source>
</evidence>
<comment type="caution">
    <text evidence="1">The sequence shown here is derived from an EMBL/GenBank/DDBJ whole genome shotgun (WGS) entry which is preliminary data.</text>
</comment>
<name>A0ABW0ZWF7_9ACTN</name>
<keyword evidence="2" id="KW-1185">Reference proteome</keyword>
<organism evidence="1 2">
    <name type="scientific">Actinomadura rugatobispora</name>
    <dbReference type="NCBI Taxonomy" id="1994"/>
    <lineage>
        <taxon>Bacteria</taxon>
        <taxon>Bacillati</taxon>
        <taxon>Actinomycetota</taxon>
        <taxon>Actinomycetes</taxon>
        <taxon>Streptosporangiales</taxon>
        <taxon>Thermomonosporaceae</taxon>
        <taxon>Actinomadura</taxon>
    </lineage>
</organism>